<feature type="compositionally biased region" description="Acidic residues" evidence="4">
    <location>
        <begin position="146"/>
        <end position="155"/>
    </location>
</feature>
<evidence type="ECO:0000256" key="1">
    <source>
        <dbReference type="ARBA" id="ARBA00023125"/>
    </source>
</evidence>
<keyword evidence="1 2" id="KW-0238">DNA-binding</keyword>
<organism evidence="5 6">
    <name type="scientific">Nocardia seriolae</name>
    <dbReference type="NCBI Taxonomy" id="37332"/>
    <lineage>
        <taxon>Bacteria</taxon>
        <taxon>Bacillati</taxon>
        <taxon>Actinomycetota</taxon>
        <taxon>Actinomycetes</taxon>
        <taxon>Mycobacteriales</taxon>
        <taxon>Nocardiaceae</taxon>
        <taxon>Nocardia</taxon>
    </lineage>
</organism>
<reference evidence="5 6" key="2">
    <citation type="journal article" date="2016" name="Genome Announc.">
        <title>Draft Genome Sequence of Erythromycin- and Oxytetracycline-Sensitive Nocardia seriolae Strain U-1 (NBRC 110359).</title>
        <authorList>
            <person name="Imajoh M."/>
            <person name="Sukeda M."/>
            <person name="Shimizu M."/>
            <person name="Yamane J."/>
            <person name="Ohnishi K."/>
            <person name="Oshima S."/>
        </authorList>
    </citation>
    <scope>NUCLEOTIDE SEQUENCE [LARGE SCALE GENOMIC DNA]</scope>
    <source>
        <strain evidence="5 6">U-1</strain>
    </source>
</reference>
<dbReference type="PROSITE" id="PS50935">
    <property type="entry name" value="SSB"/>
    <property type="match status" value="1"/>
</dbReference>
<dbReference type="InterPro" id="IPR012340">
    <property type="entry name" value="NA-bd_OB-fold"/>
</dbReference>
<evidence type="ECO:0000256" key="2">
    <source>
        <dbReference type="HAMAP-Rule" id="MF_00984"/>
    </source>
</evidence>
<comment type="subunit">
    <text evidence="2">Homotetramer.</text>
</comment>
<comment type="caution">
    <text evidence="2">Lacks conserved residue(s) required for the propagation of feature annotation.</text>
</comment>
<feature type="compositionally biased region" description="Low complexity" evidence="4">
    <location>
        <begin position="159"/>
        <end position="172"/>
    </location>
</feature>
<dbReference type="CDD" id="cd04496">
    <property type="entry name" value="SSB_OBF"/>
    <property type="match status" value="1"/>
</dbReference>
<proteinExistence type="inferred from homology"/>
<accession>A0ABC9Z5D4</accession>
<evidence type="ECO:0000256" key="3">
    <source>
        <dbReference type="RuleBase" id="RU000524"/>
    </source>
</evidence>
<dbReference type="HAMAP" id="MF_00984">
    <property type="entry name" value="SSB"/>
    <property type="match status" value="1"/>
</dbReference>
<dbReference type="RefSeq" id="WP_082062774.1">
    <property type="nucleotide sequence ID" value="NZ_BAWD02000178.1"/>
</dbReference>
<dbReference type="GO" id="GO:0003697">
    <property type="term" value="F:single-stranded DNA binding"/>
    <property type="evidence" value="ECO:0007669"/>
    <property type="project" value="UniProtKB-UniRule"/>
</dbReference>
<comment type="caution">
    <text evidence="5">The sequence shown here is derived from an EMBL/GenBank/DDBJ whole genome shotgun (WGS) entry which is preliminary data.</text>
</comment>
<dbReference type="EMBL" id="BBYQ01000181">
    <property type="protein sequence ID" value="GAP32795.1"/>
    <property type="molecule type" value="Genomic_DNA"/>
</dbReference>
<dbReference type="InterPro" id="IPR011344">
    <property type="entry name" value="ssDNA-bd"/>
</dbReference>
<dbReference type="InterPro" id="IPR000424">
    <property type="entry name" value="Primosome_PriB/ssb"/>
</dbReference>
<evidence type="ECO:0000313" key="6">
    <source>
        <dbReference type="Proteomes" id="UP000037179"/>
    </source>
</evidence>
<reference evidence="6" key="1">
    <citation type="submission" date="2015-07" db="EMBL/GenBank/DDBJ databases">
        <title>Nocardia seriolae U-1 whole genome shotgun sequence.</title>
        <authorList>
            <person name="Imajoh M."/>
            <person name="Fukumoto Y."/>
            <person name="Sukeda M."/>
            <person name="Yamane J."/>
            <person name="Yamasaki K."/>
            <person name="Shimizu M."/>
            <person name="Ohnishi K."/>
            <person name="Oshima S."/>
        </authorList>
    </citation>
    <scope>NUCLEOTIDE SEQUENCE [LARGE SCALE GENOMIC DNA]</scope>
    <source>
        <strain evidence="6">U-1</strain>
    </source>
</reference>
<evidence type="ECO:0000256" key="4">
    <source>
        <dbReference type="SAM" id="MobiDB-lite"/>
    </source>
</evidence>
<dbReference type="NCBIfam" id="TIGR00621">
    <property type="entry name" value="ssb"/>
    <property type="match status" value="1"/>
</dbReference>
<dbReference type="PANTHER" id="PTHR10302">
    <property type="entry name" value="SINGLE-STRANDED DNA-BINDING PROTEIN"/>
    <property type="match status" value="1"/>
</dbReference>
<evidence type="ECO:0000313" key="5">
    <source>
        <dbReference type="EMBL" id="GAP32795.1"/>
    </source>
</evidence>
<sequence>MGIPEGRGGLPLALSLRLKECIVMAGEITVTLIGNLTTDPDYKQLTSGHVVANLTVAQNSRVYDRASGEWRDGATAFMRCVVWNEMADHVAASLFKGARVIVTGRLRQRNYQDRNDVTQWITEVMVDDIAASLRFTTVAVSVDDPEDAAPVELDEDPHATTPVAKKAPAKQQAARRGKPALVGAGVGDQPDF</sequence>
<dbReference type="Pfam" id="PF00436">
    <property type="entry name" value="SSB"/>
    <property type="match status" value="1"/>
</dbReference>
<name>A0ABC9Z5D4_9NOCA</name>
<dbReference type="PANTHER" id="PTHR10302:SF27">
    <property type="entry name" value="SINGLE-STRANDED DNA-BINDING PROTEIN"/>
    <property type="match status" value="1"/>
</dbReference>
<protein>
    <recommendedName>
        <fullName evidence="2 3">Single-stranded DNA-binding protein</fullName>
        <shortName evidence="2">SSB</shortName>
    </recommendedName>
</protein>
<keyword evidence="6" id="KW-1185">Reference proteome</keyword>
<dbReference type="Gene3D" id="2.40.50.140">
    <property type="entry name" value="Nucleic acid-binding proteins"/>
    <property type="match status" value="1"/>
</dbReference>
<dbReference type="AlphaFoldDB" id="A0ABC9Z5D4"/>
<feature type="region of interest" description="Disordered" evidence="4">
    <location>
        <begin position="146"/>
        <end position="192"/>
    </location>
</feature>
<gene>
    <name evidence="5" type="ORF">NSK11_contig00181-0004</name>
</gene>
<dbReference type="SUPFAM" id="SSF50249">
    <property type="entry name" value="Nucleic acid-binding proteins"/>
    <property type="match status" value="1"/>
</dbReference>
<dbReference type="Proteomes" id="UP000037179">
    <property type="component" value="Unassembled WGS sequence"/>
</dbReference>